<dbReference type="RefSeq" id="YP_010082919.1">
    <property type="nucleotide sequence ID" value="NC_055035.1"/>
</dbReference>
<keyword evidence="3" id="KW-1185">Reference proteome</keyword>
<keyword evidence="1" id="KW-0472">Membrane</keyword>
<evidence type="ECO:0000256" key="1">
    <source>
        <dbReference type="SAM" id="Phobius"/>
    </source>
</evidence>
<keyword evidence="1" id="KW-1133">Transmembrane helix</keyword>
<name>A0A481W7M2_9CAUD</name>
<dbReference type="GeneID" id="65071927"/>
<sequence length="79" mass="9304">MIMKKQKNREILIDGDFILSILVVGTILAYYLGFLSIDWYELGYWLFHIVAFISLIQIIIKVIKFIYNKFKKKNKGSDA</sequence>
<dbReference type="Proteomes" id="UP000292160">
    <property type="component" value="Segment"/>
</dbReference>
<dbReference type="KEGG" id="vg:65071927"/>
<accession>A0A481W7M2</accession>
<evidence type="ECO:0000313" key="2">
    <source>
        <dbReference type="EMBL" id="QBJ04205.1"/>
    </source>
</evidence>
<proteinExistence type="predicted"/>
<dbReference type="EMBL" id="MK554696">
    <property type="protein sequence ID" value="QBJ04205.1"/>
    <property type="molecule type" value="Genomic_DNA"/>
</dbReference>
<evidence type="ECO:0000313" key="3">
    <source>
        <dbReference type="Proteomes" id="UP000292160"/>
    </source>
</evidence>
<keyword evidence="1" id="KW-0812">Transmembrane</keyword>
<protein>
    <submittedName>
        <fullName evidence="2">Uncharacterized protein</fullName>
    </submittedName>
</protein>
<reference evidence="2 3" key="1">
    <citation type="submission" date="2019-02" db="EMBL/GenBank/DDBJ databases">
        <title>Genomic, morphological and functional characterisation of novel bacteriophage Fnu1 capable of disrupt Fusobacterium nucleatum biofilm.</title>
        <authorList>
            <person name="Kabwe M."/>
            <person name="Brown T.L."/>
            <person name="Dashper S."/>
            <person name="Speirs L."/>
            <person name="Ku H."/>
            <person name="Petrovski S."/>
            <person name="Chan H.T."/>
            <person name="Lock P."/>
            <person name="Tucci J."/>
        </authorList>
    </citation>
    <scope>NUCLEOTIDE SEQUENCE [LARGE SCALE GENOMIC DNA]</scope>
</reference>
<feature type="transmembrane region" description="Helical" evidence="1">
    <location>
        <begin position="45"/>
        <end position="67"/>
    </location>
</feature>
<organism evidence="2 3">
    <name type="scientific">Fusobacterium phage Fnu1</name>
    <dbReference type="NCBI Taxonomy" id="2530024"/>
    <lineage>
        <taxon>Viruses</taxon>
        <taxon>Duplodnaviria</taxon>
        <taxon>Heunggongvirae</taxon>
        <taxon>Uroviricota</taxon>
        <taxon>Caudoviricetes</taxon>
        <taxon>Latrobevirus</taxon>
        <taxon>Latrobevirus FNU1</taxon>
    </lineage>
</organism>
<feature type="transmembrane region" description="Helical" evidence="1">
    <location>
        <begin position="12"/>
        <end position="33"/>
    </location>
</feature>